<reference evidence="1" key="1">
    <citation type="submission" date="2018-05" db="EMBL/GenBank/DDBJ databases">
        <authorList>
            <person name="Lanie J.A."/>
            <person name="Ng W.-L."/>
            <person name="Kazmierczak K.M."/>
            <person name="Andrzejewski T.M."/>
            <person name="Davidsen T.M."/>
            <person name="Wayne K.J."/>
            <person name="Tettelin H."/>
            <person name="Glass J.I."/>
            <person name="Rusch D."/>
            <person name="Podicherti R."/>
            <person name="Tsui H.-C.T."/>
            <person name="Winkler M.E."/>
        </authorList>
    </citation>
    <scope>NUCLEOTIDE SEQUENCE</scope>
</reference>
<name>A0A381R7A6_9ZZZZ</name>
<dbReference type="EMBL" id="UINC01001734">
    <property type="protein sequence ID" value="SUZ87636.1"/>
    <property type="molecule type" value="Genomic_DNA"/>
</dbReference>
<gene>
    <name evidence="1" type="ORF">METZ01_LOCUS40490</name>
</gene>
<accession>A0A381R7A6</accession>
<proteinExistence type="predicted"/>
<dbReference type="AlphaFoldDB" id="A0A381R7A6"/>
<sequence>MKLIIYLKEKSYEDASFRQRKGRGDHVKSEAGS</sequence>
<protein>
    <submittedName>
        <fullName evidence="1">Uncharacterized protein</fullName>
    </submittedName>
</protein>
<evidence type="ECO:0000313" key="1">
    <source>
        <dbReference type="EMBL" id="SUZ87636.1"/>
    </source>
</evidence>
<organism evidence="1">
    <name type="scientific">marine metagenome</name>
    <dbReference type="NCBI Taxonomy" id="408172"/>
    <lineage>
        <taxon>unclassified sequences</taxon>
        <taxon>metagenomes</taxon>
        <taxon>ecological metagenomes</taxon>
    </lineage>
</organism>